<sequence length="397" mass="43299">MKMTNNLLLFFLGLLAAVHSTPISPIIEVPDKSDKDIIQEVQTDGFIVDQPVHTATPVNDTGAQNSTSTTKPEVNWNLPSSQVFMFATSMVEGSADSTRSTWNEEGSGQFTATNPSVSHTPTTSTQNPVDFASTKIKSTTNIQTSHWSFTEEEGSADTTFPTWTEEGSGYAAATDHTPTPTPTDSIIEDSAETESTTTGRGLQTSYTTAPTPTDNVIEGVAETESTTMGRGLRILLKPSDLRTSQATTPTFTAESESTTTTTTPQTLQMPLSEDIIKMDRQNYLREIKPQSRGTNKATQIQLPNADNGPNLHKRHTTPDWIIILGFIVGLAALMALCAAIATRDKWNGPNQAYEINTNSSNQKMELEKQAFLYKEEPKENGREAEYAVIPLDELPES</sequence>
<feature type="transmembrane region" description="Helical" evidence="2">
    <location>
        <begin position="320"/>
        <end position="341"/>
    </location>
</feature>
<feature type="compositionally biased region" description="Polar residues" evidence="1">
    <location>
        <begin position="193"/>
        <end position="214"/>
    </location>
</feature>
<evidence type="ECO:0000256" key="1">
    <source>
        <dbReference type="SAM" id="MobiDB-lite"/>
    </source>
</evidence>
<proteinExistence type="predicted"/>
<feature type="region of interest" description="Disordered" evidence="1">
    <location>
        <begin position="289"/>
        <end position="311"/>
    </location>
</feature>
<evidence type="ECO:0008006" key="5">
    <source>
        <dbReference type="Google" id="ProtNLM"/>
    </source>
</evidence>
<feature type="region of interest" description="Disordered" evidence="1">
    <location>
        <begin position="95"/>
        <end position="129"/>
    </location>
</feature>
<feature type="chain" id="PRO_5008364962" description="Mucin 12, cell surface associated" evidence="3">
    <location>
        <begin position="21"/>
        <end position="397"/>
    </location>
</feature>
<reference evidence="4" key="1">
    <citation type="submission" date="2016-05" db="EMBL/GenBank/DDBJ databases">
        <authorList>
            <person name="Lavstsen T."/>
            <person name="Jespersen J.S."/>
        </authorList>
    </citation>
    <scope>NUCLEOTIDE SEQUENCE</scope>
    <source>
        <tissue evidence="4">Brain</tissue>
    </source>
</reference>
<feature type="signal peptide" evidence="3">
    <location>
        <begin position="1"/>
        <end position="20"/>
    </location>
</feature>
<organism evidence="4">
    <name type="scientific">Nothobranchius furzeri</name>
    <name type="common">Turquoise killifish</name>
    <dbReference type="NCBI Taxonomy" id="105023"/>
    <lineage>
        <taxon>Eukaryota</taxon>
        <taxon>Metazoa</taxon>
        <taxon>Chordata</taxon>
        <taxon>Craniata</taxon>
        <taxon>Vertebrata</taxon>
        <taxon>Euteleostomi</taxon>
        <taxon>Actinopterygii</taxon>
        <taxon>Neopterygii</taxon>
        <taxon>Teleostei</taxon>
        <taxon>Neoteleostei</taxon>
        <taxon>Acanthomorphata</taxon>
        <taxon>Ovalentaria</taxon>
        <taxon>Atherinomorphae</taxon>
        <taxon>Cyprinodontiformes</taxon>
        <taxon>Nothobranchiidae</taxon>
        <taxon>Nothobranchius</taxon>
    </lineage>
</organism>
<feature type="compositionally biased region" description="Low complexity" evidence="1">
    <location>
        <begin position="246"/>
        <end position="265"/>
    </location>
</feature>
<feature type="region of interest" description="Disordered" evidence="1">
    <location>
        <begin position="149"/>
        <end position="214"/>
    </location>
</feature>
<evidence type="ECO:0000256" key="2">
    <source>
        <dbReference type="SAM" id="Phobius"/>
    </source>
</evidence>
<keyword evidence="2" id="KW-1133">Transmembrane helix</keyword>
<feature type="compositionally biased region" description="Low complexity" evidence="1">
    <location>
        <begin position="171"/>
        <end position="184"/>
    </location>
</feature>
<evidence type="ECO:0000313" key="4">
    <source>
        <dbReference type="EMBL" id="SBP45154.1"/>
    </source>
</evidence>
<feature type="compositionally biased region" description="Polar residues" evidence="1">
    <location>
        <begin position="95"/>
        <end position="128"/>
    </location>
</feature>
<name>A0A1A7ZQX0_NOTFU</name>
<gene>
    <name evidence="4" type="primary">Nfu_g_1_003136</name>
</gene>
<dbReference type="EMBL" id="HADY01006669">
    <property type="protein sequence ID" value="SBP45154.1"/>
    <property type="molecule type" value="Transcribed_RNA"/>
</dbReference>
<keyword evidence="2" id="KW-0812">Transmembrane</keyword>
<feature type="compositionally biased region" description="Polar residues" evidence="1">
    <location>
        <begin position="291"/>
        <end position="304"/>
    </location>
</feature>
<keyword evidence="3" id="KW-0732">Signal</keyword>
<protein>
    <recommendedName>
        <fullName evidence="5">Mucin 12, cell surface associated</fullName>
    </recommendedName>
</protein>
<feature type="region of interest" description="Disordered" evidence="1">
    <location>
        <begin position="241"/>
        <end position="265"/>
    </location>
</feature>
<reference evidence="4" key="2">
    <citation type="submission" date="2016-06" db="EMBL/GenBank/DDBJ databases">
        <title>The genome of a short-lived fish provides insights into sex chromosome evolution and the genetic control of aging.</title>
        <authorList>
            <person name="Reichwald K."/>
            <person name="Felder M."/>
            <person name="Petzold A."/>
            <person name="Koch P."/>
            <person name="Groth M."/>
            <person name="Platzer M."/>
        </authorList>
    </citation>
    <scope>NUCLEOTIDE SEQUENCE</scope>
    <source>
        <tissue evidence="4">Brain</tissue>
    </source>
</reference>
<keyword evidence="2" id="KW-0472">Membrane</keyword>
<dbReference type="AlphaFoldDB" id="A0A1A7ZQX0"/>
<evidence type="ECO:0000256" key="3">
    <source>
        <dbReference type="SAM" id="SignalP"/>
    </source>
</evidence>
<accession>A0A1A7ZQX0</accession>